<dbReference type="Gene3D" id="2.60.40.2250">
    <property type="match status" value="1"/>
</dbReference>
<evidence type="ECO:0000313" key="2">
    <source>
        <dbReference type="EMBL" id="CDO61103.1"/>
    </source>
</evidence>
<dbReference type="PANTHER" id="PTHR33490:SF12">
    <property type="entry name" value="BLL5557 PROTEIN"/>
    <property type="match status" value="1"/>
</dbReference>
<dbReference type="STRING" id="1458461.BN1012_Phect2891"/>
<evidence type="ECO:0000259" key="1">
    <source>
        <dbReference type="SMART" id="SM00460"/>
    </source>
</evidence>
<dbReference type="SUPFAM" id="SSF54001">
    <property type="entry name" value="Cysteine proteinases"/>
    <property type="match status" value="1"/>
</dbReference>
<name>X5MAV3_9HYPH</name>
<dbReference type="Pfam" id="PF01841">
    <property type="entry name" value="Transglut_core"/>
    <property type="match status" value="1"/>
</dbReference>
<dbReference type="PATRIC" id="fig|1458461.3.peg.2897"/>
<dbReference type="PANTHER" id="PTHR33490">
    <property type="entry name" value="BLR5614 PROTEIN-RELATED"/>
    <property type="match status" value="1"/>
</dbReference>
<evidence type="ECO:0000313" key="3">
    <source>
        <dbReference type="Proteomes" id="UP000032160"/>
    </source>
</evidence>
<dbReference type="KEGG" id="pect:BN1012_Phect2891"/>
<dbReference type="Gene3D" id="3.10.620.30">
    <property type="match status" value="1"/>
</dbReference>
<dbReference type="AlphaFoldDB" id="X5MAV3"/>
<dbReference type="Proteomes" id="UP000032160">
    <property type="component" value="Chromosome I"/>
</dbReference>
<protein>
    <submittedName>
        <fullName evidence="2">Transglutaminase-like</fullName>
    </submittedName>
</protein>
<dbReference type="HOGENOM" id="CLU_064253_1_0_5"/>
<reference evidence="2 3" key="1">
    <citation type="journal article" date="2014" name="Front. Genet.">
        <title>Genome and metabolic network of "Candidatus Phaeomarinobacter ectocarpi" Ec32, a new candidate genus of Alphaproteobacteria frequently associated with brown algae.</title>
        <authorList>
            <person name="Dittami S.M."/>
            <person name="Barbeyron T."/>
            <person name="Boyen C."/>
            <person name="Cambefort J."/>
            <person name="Collet G."/>
            <person name="Delage L."/>
            <person name="Gobet A."/>
            <person name="Groisillier A."/>
            <person name="Leblanc C."/>
            <person name="Michel G."/>
            <person name="Scornet D."/>
            <person name="Siegel A."/>
            <person name="Tapia J.E."/>
            <person name="Tonon T."/>
        </authorList>
    </citation>
    <scope>NUCLEOTIDE SEQUENCE [LARGE SCALE GENOMIC DNA]</scope>
    <source>
        <strain evidence="2 3">Ec32</strain>
    </source>
</reference>
<gene>
    <name evidence="2" type="ORF">BN1012_Phect2891</name>
</gene>
<dbReference type="EMBL" id="HG966617">
    <property type="protein sequence ID" value="CDO61103.1"/>
    <property type="molecule type" value="Genomic_DNA"/>
</dbReference>
<dbReference type="InterPro" id="IPR002931">
    <property type="entry name" value="Transglutaminase-like"/>
</dbReference>
<sequence>MHLAYELSEATDLLLQVEVADVADQQVLMSDIDFSDLSHLARVPAEEGLGDRIWIRADGEFRCTYKSSIQVDRPVLDLSALNAVKPHLLPWHTVRYLMPSRYCQSDQFSSFTDAQFGHLDGGAKIDAMCAWIHSAFEYVPGSSNAQTTARDTFVQRQGICRDFAHVLITLARASGIPARFVSVYAPGVTPQDFHAVAEIYLEGTWHLVDATGMAPADTIARIGVGQDAADVAFLGVFGQARFIEQSVVVTKPESDFP</sequence>
<dbReference type="SMART" id="SM00460">
    <property type="entry name" value="TGc"/>
    <property type="match status" value="1"/>
</dbReference>
<keyword evidence="3" id="KW-1185">Reference proteome</keyword>
<accession>X5MAV3</accession>
<organism evidence="2 3">
    <name type="scientific">Candidatus Phaeomarinibacter ectocarpi</name>
    <dbReference type="NCBI Taxonomy" id="1458461"/>
    <lineage>
        <taxon>Bacteria</taxon>
        <taxon>Pseudomonadati</taxon>
        <taxon>Pseudomonadota</taxon>
        <taxon>Alphaproteobacteria</taxon>
        <taxon>Hyphomicrobiales</taxon>
        <taxon>Parvibaculaceae</taxon>
        <taxon>Candidatus Phaeomarinibacter</taxon>
    </lineage>
</organism>
<dbReference type="InterPro" id="IPR038765">
    <property type="entry name" value="Papain-like_cys_pep_sf"/>
</dbReference>
<proteinExistence type="predicted"/>
<feature type="domain" description="Transglutaminase-like" evidence="1">
    <location>
        <begin position="152"/>
        <end position="212"/>
    </location>
</feature>